<dbReference type="Pfam" id="PF02298">
    <property type="entry name" value="Cu_bind_like"/>
    <property type="match status" value="1"/>
</dbReference>
<dbReference type="PANTHER" id="PTHR33021">
    <property type="entry name" value="BLUE COPPER PROTEIN"/>
    <property type="match status" value="1"/>
</dbReference>
<dbReference type="FunFam" id="2.60.40.420:FF:000010">
    <property type="entry name" value="Early nodulin-like protein 1"/>
    <property type="match status" value="1"/>
</dbReference>
<keyword evidence="10" id="KW-0812">Transmembrane</keyword>
<sequence length="199" mass="21019">MVERTVTLSRSDQMGKLALLFVGTMLIIIIMQVEGKGDQLFKVGGLDAWALPPLGMSDLYKRWAANNKFKVGDSLLFLYPPSQDLVVQVREDAYGKCDVSNPMATFNDGNSLFNFNQSGFFYFTSGKSGHCAKSQKLAIAVADANGVLPPPSSLNDGLEISPVSAPAGIPTASATATASATLMHPADSVAFIIALASGL</sequence>
<evidence type="ECO:0000256" key="10">
    <source>
        <dbReference type="SAM" id="Phobius"/>
    </source>
</evidence>
<evidence type="ECO:0000256" key="8">
    <source>
        <dbReference type="ARBA" id="ARBA00035011"/>
    </source>
</evidence>
<dbReference type="InterPro" id="IPR008972">
    <property type="entry name" value="Cupredoxin"/>
</dbReference>
<evidence type="ECO:0000256" key="7">
    <source>
        <dbReference type="ARBA" id="ARBA00023288"/>
    </source>
</evidence>
<dbReference type="CDD" id="cd11019">
    <property type="entry name" value="OsENODL1_like"/>
    <property type="match status" value="1"/>
</dbReference>
<dbReference type="GO" id="GO:0009055">
    <property type="term" value="F:electron transfer activity"/>
    <property type="evidence" value="ECO:0007669"/>
    <property type="project" value="InterPro"/>
</dbReference>
<keyword evidence="4 10" id="KW-0472">Membrane</keyword>
<keyword evidence="3" id="KW-0732">Signal</keyword>
<keyword evidence="6" id="KW-0325">Glycoprotein</keyword>
<organism evidence="12 13">
    <name type="scientific">Taxus chinensis</name>
    <name type="common">Chinese yew</name>
    <name type="synonym">Taxus wallichiana var. chinensis</name>
    <dbReference type="NCBI Taxonomy" id="29808"/>
    <lineage>
        <taxon>Eukaryota</taxon>
        <taxon>Viridiplantae</taxon>
        <taxon>Streptophyta</taxon>
        <taxon>Embryophyta</taxon>
        <taxon>Tracheophyta</taxon>
        <taxon>Spermatophyta</taxon>
        <taxon>Pinopsida</taxon>
        <taxon>Pinidae</taxon>
        <taxon>Conifers II</taxon>
        <taxon>Cupressales</taxon>
        <taxon>Taxaceae</taxon>
        <taxon>Taxus</taxon>
    </lineage>
</organism>
<reference evidence="12 13" key="1">
    <citation type="journal article" date="2021" name="Nat. Plants">
        <title>The Taxus genome provides insights into paclitaxel biosynthesis.</title>
        <authorList>
            <person name="Xiong X."/>
            <person name="Gou J."/>
            <person name="Liao Q."/>
            <person name="Li Y."/>
            <person name="Zhou Q."/>
            <person name="Bi G."/>
            <person name="Li C."/>
            <person name="Du R."/>
            <person name="Wang X."/>
            <person name="Sun T."/>
            <person name="Guo L."/>
            <person name="Liang H."/>
            <person name="Lu P."/>
            <person name="Wu Y."/>
            <person name="Zhang Z."/>
            <person name="Ro D.K."/>
            <person name="Shang Y."/>
            <person name="Huang S."/>
            <person name="Yan J."/>
        </authorList>
    </citation>
    <scope>NUCLEOTIDE SEQUENCE [LARGE SCALE GENOMIC DNA]</scope>
    <source>
        <strain evidence="12">Ta-2019</strain>
    </source>
</reference>
<evidence type="ECO:0000256" key="3">
    <source>
        <dbReference type="ARBA" id="ARBA00022729"/>
    </source>
</evidence>
<accession>A0AA38G6E7</accession>
<keyword evidence="2" id="KW-0336">GPI-anchor</keyword>
<evidence type="ECO:0000259" key="11">
    <source>
        <dbReference type="PROSITE" id="PS51485"/>
    </source>
</evidence>
<comment type="subcellular location">
    <subcellularLocation>
        <location evidence="9">Endomembrane system</location>
        <topology evidence="9">Lipid-anchor</topology>
    </subcellularLocation>
    <subcellularLocation>
        <location evidence="1">Membrane</location>
        <topology evidence="1">Lipid-anchor</topology>
        <topology evidence="1">GPI-anchor</topology>
    </subcellularLocation>
</comment>
<dbReference type="SUPFAM" id="SSF49503">
    <property type="entry name" value="Cupredoxins"/>
    <property type="match status" value="1"/>
</dbReference>
<dbReference type="Gene3D" id="2.60.40.420">
    <property type="entry name" value="Cupredoxins - blue copper proteins"/>
    <property type="match status" value="1"/>
</dbReference>
<dbReference type="OMA" id="GHCAKSQ"/>
<evidence type="ECO:0000256" key="5">
    <source>
        <dbReference type="ARBA" id="ARBA00023157"/>
    </source>
</evidence>
<keyword evidence="10" id="KW-1133">Transmembrane helix</keyword>
<keyword evidence="7" id="KW-0449">Lipoprotein</keyword>
<evidence type="ECO:0000313" key="12">
    <source>
        <dbReference type="EMBL" id="KAH9317694.1"/>
    </source>
</evidence>
<dbReference type="InterPro" id="IPR041846">
    <property type="entry name" value="ENL_dom"/>
</dbReference>
<comment type="caution">
    <text evidence="12">The sequence shown here is derived from an EMBL/GenBank/DDBJ whole genome shotgun (WGS) entry which is preliminary data.</text>
</comment>
<dbReference type="GO" id="GO:0098552">
    <property type="term" value="C:side of membrane"/>
    <property type="evidence" value="ECO:0007669"/>
    <property type="project" value="UniProtKB-KW"/>
</dbReference>
<evidence type="ECO:0000256" key="1">
    <source>
        <dbReference type="ARBA" id="ARBA00004589"/>
    </source>
</evidence>
<feature type="transmembrane region" description="Helical" evidence="10">
    <location>
        <begin position="14"/>
        <end position="33"/>
    </location>
</feature>
<keyword evidence="5" id="KW-1015">Disulfide bond</keyword>
<protein>
    <recommendedName>
        <fullName evidence="11">Phytocyanin domain-containing protein</fullName>
    </recommendedName>
</protein>
<evidence type="ECO:0000313" key="13">
    <source>
        <dbReference type="Proteomes" id="UP000824469"/>
    </source>
</evidence>
<evidence type="ECO:0000256" key="2">
    <source>
        <dbReference type="ARBA" id="ARBA00022622"/>
    </source>
</evidence>
<evidence type="ECO:0000256" key="6">
    <source>
        <dbReference type="ARBA" id="ARBA00023180"/>
    </source>
</evidence>
<dbReference type="GO" id="GO:0005886">
    <property type="term" value="C:plasma membrane"/>
    <property type="evidence" value="ECO:0007669"/>
    <property type="project" value="TreeGrafter"/>
</dbReference>
<proteinExistence type="inferred from homology"/>
<dbReference type="InterPro" id="IPR003245">
    <property type="entry name" value="Phytocyanin_dom"/>
</dbReference>
<feature type="domain" description="Phytocyanin" evidence="11">
    <location>
        <begin position="39"/>
        <end position="143"/>
    </location>
</feature>
<evidence type="ECO:0000256" key="9">
    <source>
        <dbReference type="ARBA" id="ARBA00037868"/>
    </source>
</evidence>
<dbReference type="InterPro" id="IPR039391">
    <property type="entry name" value="Phytocyanin-like"/>
</dbReference>
<dbReference type="EMBL" id="JAHRHJ020000004">
    <property type="protein sequence ID" value="KAH9317694.1"/>
    <property type="molecule type" value="Genomic_DNA"/>
</dbReference>
<dbReference type="PROSITE" id="PS51485">
    <property type="entry name" value="PHYTOCYANIN"/>
    <property type="match status" value="1"/>
</dbReference>
<dbReference type="Proteomes" id="UP000824469">
    <property type="component" value="Unassembled WGS sequence"/>
</dbReference>
<evidence type="ECO:0000256" key="4">
    <source>
        <dbReference type="ARBA" id="ARBA00023136"/>
    </source>
</evidence>
<keyword evidence="13" id="KW-1185">Reference proteome</keyword>
<comment type="similarity">
    <text evidence="8">Belongs to the early nodulin-like (ENODL) family.</text>
</comment>
<dbReference type="AlphaFoldDB" id="A0AA38G6E7"/>
<dbReference type="GO" id="GO:0012505">
    <property type="term" value="C:endomembrane system"/>
    <property type="evidence" value="ECO:0007669"/>
    <property type="project" value="UniProtKB-SubCell"/>
</dbReference>
<feature type="non-terminal residue" evidence="12">
    <location>
        <position position="1"/>
    </location>
</feature>
<gene>
    <name evidence="12" type="ORF">KI387_019463</name>
</gene>
<dbReference type="PANTHER" id="PTHR33021:SF44">
    <property type="entry name" value="EARLY NODULIN-LIKE PROTEIN 8"/>
    <property type="match status" value="1"/>
</dbReference>
<name>A0AA38G6E7_TAXCH</name>